<evidence type="ECO:0000313" key="2">
    <source>
        <dbReference type="Proteomes" id="UP000271162"/>
    </source>
</evidence>
<dbReference type="AlphaFoldDB" id="A0A0N4YG69"/>
<keyword evidence="2" id="KW-1185">Reference proteome</keyword>
<evidence type="ECO:0000313" key="3">
    <source>
        <dbReference type="WBParaSite" id="NBR_0001579101-mRNA-1"/>
    </source>
</evidence>
<dbReference type="Proteomes" id="UP000271162">
    <property type="component" value="Unassembled WGS sequence"/>
</dbReference>
<gene>
    <name evidence="1" type="ORF">NBR_LOCUS15792</name>
</gene>
<dbReference type="WBParaSite" id="NBR_0001579101-mRNA-1">
    <property type="protein sequence ID" value="NBR_0001579101-mRNA-1"/>
    <property type="gene ID" value="NBR_0001579101"/>
</dbReference>
<protein>
    <submittedName>
        <fullName evidence="3">Transposase</fullName>
    </submittedName>
</protein>
<sequence length="78" mass="9261">MSGNCARCFIYVETMILGVETINIEKKTLPGKTSKEWRRRLRIHYLLLDVDRFYSIVYLIHFSTDPDGYFTVWQLKIG</sequence>
<proteinExistence type="predicted"/>
<reference evidence="3" key="1">
    <citation type="submission" date="2017-02" db="UniProtKB">
        <authorList>
            <consortium name="WormBaseParasite"/>
        </authorList>
    </citation>
    <scope>IDENTIFICATION</scope>
</reference>
<organism evidence="3">
    <name type="scientific">Nippostrongylus brasiliensis</name>
    <name type="common">Rat hookworm</name>
    <dbReference type="NCBI Taxonomy" id="27835"/>
    <lineage>
        <taxon>Eukaryota</taxon>
        <taxon>Metazoa</taxon>
        <taxon>Ecdysozoa</taxon>
        <taxon>Nematoda</taxon>
        <taxon>Chromadorea</taxon>
        <taxon>Rhabditida</taxon>
        <taxon>Rhabditina</taxon>
        <taxon>Rhabditomorpha</taxon>
        <taxon>Strongyloidea</taxon>
        <taxon>Heligmosomidae</taxon>
        <taxon>Nippostrongylus</taxon>
    </lineage>
</organism>
<evidence type="ECO:0000313" key="1">
    <source>
        <dbReference type="EMBL" id="VDL79386.1"/>
    </source>
</evidence>
<reference evidence="1 2" key="2">
    <citation type="submission" date="2018-11" db="EMBL/GenBank/DDBJ databases">
        <authorList>
            <consortium name="Pathogen Informatics"/>
        </authorList>
    </citation>
    <scope>NUCLEOTIDE SEQUENCE [LARGE SCALE GENOMIC DNA]</scope>
</reference>
<name>A0A0N4YG69_NIPBR</name>
<dbReference type="EMBL" id="UYSL01021889">
    <property type="protein sequence ID" value="VDL79386.1"/>
    <property type="molecule type" value="Genomic_DNA"/>
</dbReference>
<accession>A0A0N4YG69</accession>